<dbReference type="SUPFAM" id="SSF53335">
    <property type="entry name" value="S-adenosyl-L-methionine-dependent methyltransferases"/>
    <property type="match status" value="1"/>
</dbReference>
<dbReference type="OrthoDB" id="5329963at2"/>
<sequence>MNFELQSTSQWVAGRTQTLLLSSGVSVPVRLSQAPLSEAVDAVLLRGPEDLAVLARLPEFPALHRLLEGHDEAARLAEHKRGLLAAMSKGIHVFGAHRIGQSVVNDARRVGITVAGLLDNDPAKAGQRLDGIEVFHPTAIDLSDAVVVVASGRYSNDIIRQIKDRCARVVNFHEFLYATDSAHGPEPTFANLPHDTLAGPLRYLSAFLRLGDEQSRQAFNGLIEMRMSLSIEPADAHKSPFADEYFDSAFVSAEQARHFVDAGAFNGDTLASLERHFGPVERAYLFEPEMAPYYAALKRFSDRPHVLLFNMGLDSDYSRFEYDPVLSCNLAGEVTGPIPGNITSYIQGVPLEQLVPGKVGLFKLDIEGMEERALLGATAVIRREKPVLAVCAYHRADDFWKLIDTVTSIRPDYRVGIRHYADILHDITLYFY</sequence>
<reference evidence="1 2" key="1">
    <citation type="submission" date="2016-12" db="EMBL/GenBank/DDBJ databases">
        <authorList>
            <person name="Song W.-J."/>
            <person name="Kurnit D.M."/>
        </authorList>
    </citation>
    <scope>NUCLEOTIDE SEQUENCE [LARGE SCALE GENOMIC DNA]</scope>
    <source>
        <strain evidence="1 2">PCL1601</strain>
    </source>
</reference>
<dbReference type="EMBL" id="MSCT01000008">
    <property type="protein sequence ID" value="OLF54866.1"/>
    <property type="molecule type" value="Genomic_DNA"/>
</dbReference>
<dbReference type="Proteomes" id="UP000185578">
    <property type="component" value="Unassembled WGS sequence"/>
</dbReference>
<evidence type="ECO:0000313" key="2">
    <source>
        <dbReference type="Proteomes" id="UP000185578"/>
    </source>
</evidence>
<evidence type="ECO:0008006" key="3">
    <source>
        <dbReference type="Google" id="ProtNLM"/>
    </source>
</evidence>
<name>A0A1Q8ESV8_9PSED</name>
<gene>
    <name evidence="1" type="ORF">BTN82_07625</name>
</gene>
<dbReference type="Gene3D" id="3.40.50.720">
    <property type="entry name" value="NAD(P)-binding Rossmann-like Domain"/>
    <property type="match status" value="1"/>
</dbReference>
<protein>
    <recommendedName>
        <fullName evidence="3">Methyltransferase FkbM domain-containing protein</fullName>
    </recommendedName>
</protein>
<dbReference type="Gene3D" id="3.40.50.150">
    <property type="entry name" value="Vaccinia Virus protein VP39"/>
    <property type="match status" value="1"/>
</dbReference>
<organism evidence="1 2">
    <name type="scientific">Pseudomonas chlororaphis</name>
    <dbReference type="NCBI Taxonomy" id="587753"/>
    <lineage>
        <taxon>Bacteria</taxon>
        <taxon>Pseudomonadati</taxon>
        <taxon>Pseudomonadota</taxon>
        <taxon>Gammaproteobacteria</taxon>
        <taxon>Pseudomonadales</taxon>
        <taxon>Pseudomonadaceae</taxon>
        <taxon>Pseudomonas</taxon>
    </lineage>
</organism>
<evidence type="ECO:0000313" key="1">
    <source>
        <dbReference type="EMBL" id="OLF54866.1"/>
    </source>
</evidence>
<dbReference type="RefSeq" id="WP_075118549.1">
    <property type="nucleotide sequence ID" value="NZ_MSCT01000008.1"/>
</dbReference>
<accession>A0A1Q8ESV8</accession>
<dbReference type="InterPro" id="IPR029063">
    <property type="entry name" value="SAM-dependent_MTases_sf"/>
</dbReference>
<comment type="caution">
    <text evidence="1">The sequence shown here is derived from an EMBL/GenBank/DDBJ whole genome shotgun (WGS) entry which is preliminary data.</text>
</comment>
<dbReference type="AlphaFoldDB" id="A0A1Q8ESV8"/>
<proteinExistence type="predicted"/>